<protein>
    <recommendedName>
        <fullName evidence="3">Tetratricopeptide repeat protein</fullName>
    </recommendedName>
</protein>
<dbReference type="EMBL" id="CP036434">
    <property type="protein sequence ID" value="QDV07795.1"/>
    <property type="molecule type" value="Genomic_DNA"/>
</dbReference>
<evidence type="ECO:0008006" key="3">
    <source>
        <dbReference type="Google" id="ProtNLM"/>
    </source>
</evidence>
<name>A0A518EUK9_9BACT</name>
<sequence length="264" mass="29068">MLRRVYAARNDTESTVISFVLAARAETDVIAAETLLGKALELDPTCAWAHYGRSHVLLMDRSRADRWGQAGDALERALQLDPGHLRARRLEAWMQAEEGSRDGAAKNLLRWIELTEDDPRVSVRDAIEARLDLALLFLLAGEDGRAERLLEDLEGEETGRARRLTLLAVARQEAGNELGALEAALRGQGAEREAALPLMQEALLHELFLGDPEAAEARWRAVADLGSGSTNIADLVRSLRARVRLERVERKALDAAATAEGQRP</sequence>
<gene>
    <name evidence="1" type="ORF">Poly30_33280</name>
</gene>
<dbReference type="Gene3D" id="1.25.40.10">
    <property type="entry name" value="Tetratricopeptide repeat domain"/>
    <property type="match status" value="1"/>
</dbReference>
<dbReference type="Proteomes" id="UP000320390">
    <property type="component" value="Chromosome"/>
</dbReference>
<evidence type="ECO:0000313" key="1">
    <source>
        <dbReference type="EMBL" id="QDV07795.1"/>
    </source>
</evidence>
<keyword evidence="2" id="KW-1185">Reference proteome</keyword>
<reference evidence="1 2" key="1">
    <citation type="submission" date="2019-02" db="EMBL/GenBank/DDBJ databases">
        <title>Deep-cultivation of Planctomycetes and their phenomic and genomic characterization uncovers novel biology.</title>
        <authorList>
            <person name="Wiegand S."/>
            <person name="Jogler M."/>
            <person name="Boedeker C."/>
            <person name="Pinto D."/>
            <person name="Vollmers J."/>
            <person name="Rivas-Marin E."/>
            <person name="Kohn T."/>
            <person name="Peeters S.H."/>
            <person name="Heuer A."/>
            <person name="Rast P."/>
            <person name="Oberbeckmann S."/>
            <person name="Bunk B."/>
            <person name="Jeske O."/>
            <person name="Meyerdierks A."/>
            <person name="Storesund J.E."/>
            <person name="Kallscheuer N."/>
            <person name="Luecker S."/>
            <person name="Lage O.M."/>
            <person name="Pohl T."/>
            <person name="Merkel B.J."/>
            <person name="Hornburger P."/>
            <person name="Mueller R.-W."/>
            <person name="Bruemmer F."/>
            <person name="Labrenz M."/>
            <person name="Spormann A.M."/>
            <person name="Op den Camp H."/>
            <person name="Overmann J."/>
            <person name="Amann R."/>
            <person name="Jetten M.S.M."/>
            <person name="Mascher T."/>
            <person name="Medema M.H."/>
            <person name="Devos D.P."/>
            <person name="Kaster A.-K."/>
            <person name="Ovreas L."/>
            <person name="Rohde M."/>
            <person name="Galperin M.Y."/>
            <person name="Jogler C."/>
        </authorList>
    </citation>
    <scope>NUCLEOTIDE SEQUENCE [LARGE SCALE GENOMIC DNA]</scope>
    <source>
        <strain evidence="1 2">Poly30</strain>
    </source>
</reference>
<proteinExistence type="predicted"/>
<dbReference type="InterPro" id="IPR011990">
    <property type="entry name" value="TPR-like_helical_dom_sf"/>
</dbReference>
<evidence type="ECO:0000313" key="2">
    <source>
        <dbReference type="Proteomes" id="UP000320390"/>
    </source>
</evidence>
<dbReference type="AlphaFoldDB" id="A0A518EUK9"/>
<dbReference type="RefSeq" id="WP_145199327.1">
    <property type="nucleotide sequence ID" value="NZ_CP036434.1"/>
</dbReference>
<dbReference type="OrthoDB" id="9814944at2"/>
<organism evidence="1 2">
    <name type="scientific">Saltatorellus ferox</name>
    <dbReference type="NCBI Taxonomy" id="2528018"/>
    <lineage>
        <taxon>Bacteria</taxon>
        <taxon>Pseudomonadati</taxon>
        <taxon>Planctomycetota</taxon>
        <taxon>Planctomycetia</taxon>
        <taxon>Planctomycetia incertae sedis</taxon>
        <taxon>Saltatorellus</taxon>
    </lineage>
</organism>
<dbReference type="SUPFAM" id="SSF48452">
    <property type="entry name" value="TPR-like"/>
    <property type="match status" value="1"/>
</dbReference>
<accession>A0A518EUK9</accession>